<evidence type="ECO:0000313" key="1">
    <source>
        <dbReference type="EMBL" id="CAH1957653.1"/>
    </source>
</evidence>
<comment type="caution">
    <text evidence="1">The sequence shown here is derived from an EMBL/GenBank/DDBJ whole genome shotgun (WGS) entry which is preliminary data.</text>
</comment>
<name>A0A9P0JPZ1_ACAOB</name>
<dbReference type="EMBL" id="CAKOFQ010006672">
    <property type="protein sequence ID" value="CAH1957653.1"/>
    <property type="molecule type" value="Genomic_DNA"/>
</dbReference>
<gene>
    <name evidence="1" type="ORF">ACAOBT_LOCUS2226</name>
</gene>
<dbReference type="AlphaFoldDB" id="A0A9P0JPZ1"/>
<sequence>METEFKRSNLILLHVLRGPRRRLDTMLQLPKVAHEARADIPECGDAYTRDAF</sequence>
<keyword evidence="2" id="KW-1185">Reference proteome</keyword>
<organism evidence="1 2">
    <name type="scientific">Acanthoscelides obtectus</name>
    <name type="common">Bean weevil</name>
    <name type="synonym">Bruchus obtectus</name>
    <dbReference type="NCBI Taxonomy" id="200917"/>
    <lineage>
        <taxon>Eukaryota</taxon>
        <taxon>Metazoa</taxon>
        <taxon>Ecdysozoa</taxon>
        <taxon>Arthropoda</taxon>
        <taxon>Hexapoda</taxon>
        <taxon>Insecta</taxon>
        <taxon>Pterygota</taxon>
        <taxon>Neoptera</taxon>
        <taxon>Endopterygota</taxon>
        <taxon>Coleoptera</taxon>
        <taxon>Polyphaga</taxon>
        <taxon>Cucujiformia</taxon>
        <taxon>Chrysomeloidea</taxon>
        <taxon>Chrysomelidae</taxon>
        <taxon>Bruchinae</taxon>
        <taxon>Bruchini</taxon>
        <taxon>Acanthoscelides</taxon>
    </lineage>
</organism>
<reference evidence="1" key="1">
    <citation type="submission" date="2022-03" db="EMBL/GenBank/DDBJ databases">
        <authorList>
            <person name="Sayadi A."/>
        </authorList>
    </citation>
    <scope>NUCLEOTIDE SEQUENCE</scope>
</reference>
<accession>A0A9P0JPZ1</accession>
<dbReference type="Proteomes" id="UP001152888">
    <property type="component" value="Unassembled WGS sequence"/>
</dbReference>
<protein>
    <submittedName>
        <fullName evidence="1">Uncharacterized protein</fullName>
    </submittedName>
</protein>
<evidence type="ECO:0000313" key="2">
    <source>
        <dbReference type="Proteomes" id="UP001152888"/>
    </source>
</evidence>
<proteinExistence type="predicted"/>